<evidence type="ECO:0000313" key="4">
    <source>
        <dbReference type="Proteomes" id="UP000308199"/>
    </source>
</evidence>
<keyword evidence="2" id="KW-0812">Transmembrane</keyword>
<feature type="region of interest" description="Disordered" evidence="1">
    <location>
        <begin position="137"/>
        <end position="168"/>
    </location>
</feature>
<evidence type="ECO:0000313" key="3">
    <source>
        <dbReference type="EMBL" id="THH05339.1"/>
    </source>
</evidence>
<organism evidence="3 4">
    <name type="scientific">Phellinidium pouzarii</name>
    <dbReference type="NCBI Taxonomy" id="167371"/>
    <lineage>
        <taxon>Eukaryota</taxon>
        <taxon>Fungi</taxon>
        <taxon>Dikarya</taxon>
        <taxon>Basidiomycota</taxon>
        <taxon>Agaricomycotina</taxon>
        <taxon>Agaricomycetes</taxon>
        <taxon>Hymenochaetales</taxon>
        <taxon>Hymenochaetaceae</taxon>
        <taxon>Phellinidium</taxon>
    </lineage>
</organism>
<reference evidence="3 4" key="1">
    <citation type="submission" date="2019-02" db="EMBL/GenBank/DDBJ databases">
        <title>Genome sequencing of the rare red list fungi Phellinidium pouzarii.</title>
        <authorList>
            <person name="Buettner E."/>
            <person name="Kellner H."/>
        </authorList>
    </citation>
    <scope>NUCLEOTIDE SEQUENCE [LARGE SCALE GENOMIC DNA]</scope>
    <source>
        <strain evidence="3 4">DSM 108285</strain>
    </source>
</reference>
<dbReference type="AlphaFoldDB" id="A0A4S4L1Z1"/>
<protein>
    <submittedName>
        <fullName evidence="3">Uncharacterized protein</fullName>
    </submittedName>
</protein>
<dbReference type="OrthoDB" id="2538110at2759"/>
<accession>A0A4S4L1Z1</accession>
<proteinExistence type="predicted"/>
<keyword evidence="2" id="KW-1133">Transmembrane helix</keyword>
<name>A0A4S4L1Z1_9AGAM</name>
<gene>
    <name evidence="3" type="ORF">EW145_g4866</name>
</gene>
<feature type="compositionally biased region" description="Basic and acidic residues" evidence="1">
    <location>
        <begin position="22"/>
        <end position="42"/>
    </location>
</feature>
<feature type="transmembrane region" description="Helical" evidence="2">
    <location>
        <begin position="75"/>
        <end position="94"/>
    </location>
</feature>
<evidence type="ECO:0000256" key="1">
    <source>
        <dbReference type="SAM" id="MobiDB-lite"/>
    </source>
</evidence>
<feature type="region of interest" description="Disordered" evidence="1">
    <location>
        <begin position="1"/>
        <end position="70"/>
    </location>
</feature>
<dbReference type="Proteomes" id="UP000308199">
    <property type="component" value="Unassembled WGS sequence"/>
</dbReference>
<feature type="compositionally biased region" description="Acidic residues" evidence="1">
    <location>
        <begin position="43"/>
        <end position="60"/>
    </location>
</feature>
<feature type="compositionally biased region" description="Basic residues" evidence="1">
    <location>
        <begin position="149"/>
        <end position="168"/>
    </location>
</feature>
<keyword evidence="4" id="KW-1185">Reference proteome</keyword>
<comment type="caution">
    <text evidence="3">The sequence shown here is derived from an EMBL/GenBank/DDBJ whole genome shotgun (WGS) entry which is preliminary data.</text>
</comment>
<evidence type="ECO:0000256" key="2">
    <source>
        <dbReference type="SAM" id="Phobius"/>
    </source>
</evidence>
<sequence length="168" mass="19114">MSLGSEHSIVPTDKPPVYAEHGVVEGKNRDEEKEGEKERDWSAEEEDVDEKDSENVEEPDEPTRPIPTQSRWRRLLTIISALVLVWVLLTLLTATNGKRPPKIVHANRYSDEHKFRPAASPIITEHLKDGRVRLRGAHPTASSTAVPKPTRKTNSKRSKRSRKSKRTR</sequence>
<keyword evidence="2" id="KW-0472">Membrane</keyword>
<dbReference type="EMBL" id="SGPK01000269">
    <property type="protein sequence ID" value="THH05339.1"/>
    <property type="molecule type" value="Genomic_DNA"/>
</dbReference>